<dbReference type="Pfam" id="PF00691">
    <property type="entry name" value="OmpA"/>
    <property type="match status" value="1"/>
</dbReference>
<feature type="domain" description="OmpA-like" evidence="7">
    <location>
        <begin position="177"/>
        <end position="303"/>
    </location>
</feature>
<dbReference type="InterPro" id="IPR036737">
    <property type="entry name" value="OmpA-like_sf"/>
</dbReference>
<dbReference type="Gene3D" id="3.30.1450.10">
    <property type="match status" value="1"/>
</dbReference>
<evidence type="ECO:0000256" key="2">
    <source>
        <dbReference type="ARBA" id="ARBA00022729"/>
    </source>
</evidence>
<keyword evidence="9" id="KW-1185">Reference proteome</keyword>
<evidence type="ECO:0000313" key="8">
    <source>
        <dbReference type="EMBL" id="GAA0520267.1"/>
    </source>
</evidence>
<accession>A0ABN1CKX7</accession>
<keyword evidence="4" id="KW-0998">Cell outer membrane</keyword>
<protein>
    <submittedName>
        <fullName evidence="8">Outer membrane protein assembly factor BamE</fullName>
    </submittedName>
</protein>
<feature type="compositionally biased region" description="Pro residues" evidence="6">
    <location>
        <begin position="160"/>
        <end position="178"/>
    </location>
</feature>
<dbReference type="InterPro" id="IPR037873">
    <property type="entry name" value="BamE-like"/>
</dbReference>
<evidence type="ECO:0000256" key="5">
    <source>
        <dbReference type="PROSITE-ProRule" id="PRU00473"/>
    </source>
</evidence>
<reference evidence="8 9" key="1">
    <citation type="journal article" date="2019" name="Int. J. Syst. Evol. Microbiol.">
        <title>The Global Catalogue of Microorganisms (GCM) 10K type strain sequencing project: providing services to taxonomists for standard genome sequencing and annotation.</title>
        <authorList>
            <consortium name="The Broad Institute Genomics Platform"/>
            <consortium name="The Broad Institute Genome Sequencing Center for Infectious Disease"/>
            <person name="Wu L."/>
            <person name="Ma J."/>
        </authorList>
    </citation>
    <scope>NUCLEOTIDE SEQUENCE [LARGE SCALE GENOMIC DNA]</scope>
    <source>
        <strain evidence="8 9">JCM 14330</strain>
    </source>
</reference>
<comment type="subcellular location">
    <subcellularLocation>
        <location evidence="1">Cell outer membrane</location>
    </subcellularLocation>
</comment>
<dbReference type="PROSITE" id="PS51123">
    <property type="entry name" value="OMPA_2"/>
    <property type="match status" value="1"/>
</dbReference>
<organism evidence="8 9">
    <name type="scientific">Pigmentiphaga daeguensis</name>
    <dbReference type="NCBI Taxonomy" id="414049"/>
    <lineage>
        <taxon>Bacteria</taxon>
        <taxon>Pseudomonadati</taxon>
        <taxon>Pseudomonadota</taxon>
        <taxon>Betaproteobacteria</taxon>
        <taxon>Burkholderiales</taxon>
        <taxon>Alcaligenaceae</taxon>
        <taxon>Pigmentiphaga</taxon>
    </lineage>
</organism>
<dbReference type="CDD" id="cd07185">
    <property type="entry name" value="OmpA_C-like"/>
    <property type="match status" value="1"/>
</dbReference>
<comment type="caution">
    <text evidence="8">The sequence shown here is derived from an EMBL/GenBank/DDBJ whole genome shotgun (WGS) entry which is preliminary data.</text>
</comment>
<keyword evidence="2" id="KW-0732">Signal</keyword>
<dbReference type="SUPFAM" id="SSF103088">
    <property type="entry name" value="OmpA-like"/>
    <property type="match status" value="1"/>
</dbReference>
<evidence type="ECO:0000256" key="4">
    <source>
        <dbReference type="ARBA" id="ARBA00023237"/>
    </source>
</evidence>
<dbReference type="PRINTS" id="PR01021">
    <property type="entry name" value="OMPADOMAIN"/>
</dbReference>
<dbReference type="Pfam" id="PF04355">
    <property type="entry name" value="BamE"/>
    <property type="match status" value="1"/>
</dbReference>
<dbReference type="InterPro" id="IPR006665">
    <property type="entry name" value="OmpA-like"/>
</dbReference>
<feature type="region of interest" description="Disordered" evidence="6">
    <location>
        <begin position="158"/>
        <end position="178"/>
    </location>
</feature>
<evidence type="ECO:0000256" key="1">
    <source>
        <dbReference type="ARBA" id="ARBA00004442"/>
    </source>
</evidence>
<dbReference type="Gene3D" id="3.30.1330.60">
    <property type="entry name" value="OmpA-like domain"/>
    <property type="match status" value="1"/>
</dbReference>
<evidence type="ECO:0000256" key="6">
    <source>
        <dbReference type="SAM" id="MobiDB-lite"/>
    </source>
</evidence>
<dbReference type="PANTHER" id="PTHR30329">
    <property type="entry name" value="STATOR ELEMENT OF FLAGELLAR MOTOR COMPLEX"/>
    <property type="match status" value="1"/>
</dbReference>
<gene>
    <name evidence="8" type="primary">bamE</name>
    <name evidence="8" type="ORF">GCM10009097_42250</name>
</gene>
<dbReference type="InterPro" id="IPR007450">
    <property type="entry name" value="BamE_dom"/>
</dbReference>
<dbReference type="Proteomes" id="UP001501706">
    <property type="component" value="Unassembled WGS sequence"/>
</dbReference>
<dbReference type="InterPro" id="IPR006664">
    <property type="entry name" value="OMP_bac"/>
</dbReference>
<evidence type="ECO:0000313" key="9">
    <source>
        <dbReference type="Proteomes" id="UP001501706"/>
    </source>
</evidence>
<sequence>MQENNPHARRAGLAGRRLALLTACVASVAVMSGCSMFRSSKAPASPSAPAAANGASPPAVEFPARESASLKEGTFVNLDNLRQMIPGMTKPQVYDLLGPPHFSEGVFGVRTWNYIFNFRTGNGNEFITCQYQLRFNKDMQTEAGNWNRRECADFVFPRPVAAPPPPPPPPAPAPVKPPPRQITLGADALFAFDRSDLASISPEGRRRLDEIGKELRSVDVERVRVIGHADRLGSASYNDRLSRQRAATVVAYLVNSGVPSNLISSDGRGSREPVVQCDQRNRSELIACLAPNRRVVIEIQGKAGSS</sequence>
<dbReference type="PANTHER" id="PTHR30329:SF21">
    <property type="entry name" value="LIPOPROTEIN YIAD-RELATED"/>
    <property type="match status" value="1"/>
</dbReference>
<keyword evidence="3 5" id="KW-0472">Membrane</keyword>
<evidence type="ECO:0000256" key="3">
    <source>
        <dbReference type="ARBA" id="ARBA00023136"/>
    </source>
</evidence>
<dbReference type="EMBL" id="BAAAEN010000019">
    <property type="protein sequence ID" value="GAA0520267.1"/>
    <property type="molecule type" value="Genomic_DNA"/>
</dbReference>
<proteinExistence type="predicted"/>
<dbReference type="InterPro" id="IPR050330">
    <property type="entry name" value="Bact_OuterMem_StrucFunc"/>
</dbReference>
<evidence type="ECO:0000259" key="7">
    <source>
        <dbReference type="PROSITE" id="PS51123"/>
    </source>
</evidence>
<name>A0ABN1CKX7_9BURK</name>